<name>A0ABN6SEQ5_9BIFI</name>
<dbReference type="SUPFAM" id="SSF51344">
    <property type="entry name" value="Epsilon subunit of F1F0-ATP synthase N-terminal domain"/>
    <property type="match status" value="1"/>
</dbReference>
<dbReference type="Pfam" id="PF02823">
    <property type="entry name" value="ATP-synt_DE_N"/>
    <property type="match status" value="1"/>
</dbReference>
<keyword evidence="10" id="KW-1185">Reference proteome</keyword>
<protein>
    <submittedName>
        <fullName evidence="9">F0F1 ATP synthase subunit epsilon</fullName>
    </submittedName>
</protein>
<evidence type="ECO:0000256" key="3">
    <source>
        <dbReference type="ARBA" id="ARBA00022448"/>
    </source>
</evidence>
<evidence type="ECO:0000256" key="7">
    <source>
        <dbReference type="ARBA" id="ARBA00023310"/>
    </source>
</evidence>
<evidence type="ECO:0000256" key="2">
    <source>
        <dbReference type="ARBA" id="ARBA00005712"/>
    </source>
</evidence>
<sequence>MPASKNTMQVNIVAADRPIWSGSARSATIPATQGGMGILPDHEPVLSLIQKGVVSVVGEDGQRSDFSVDEGFVSFDSNKLTVAVEHCTDDQAQASR</sequence>
<evidence type="ECO:0000259" key="8">
    <source>
        <dbReference type="Pfam" id="PF02823"/>
    </source>
</evidence>
<dbReference type="InterPro" id="IPR001469">
    <property type="entry name" value="ATP_synth_F1_dsu/esu"/>
</dbReference>
<evidence type="ECO:0000256" key="1">
    <source>
        <dbReference type="ARBA" id="ARBA00004202"/>
    </source>
</evidence>
<dbReference type="Proteomes" id="UP001321766">
    <property type="component" value="Chromosome"/>
</dbReference>
<gene>
    <name evidence="9" type="primary">atpC</name>
    <name evidence="9" type="ORF">KIM372_15780</name>
</gene>
<keyword evidence="6" id="KW-0139">CF(1)</keyword>
<comment type="similarity">
    <text evidence="2">Belongs to the ATPase epsilon chain family.</text>
</comment>
<dbReference type="PANTHER" id="PTHR13822">
    <property type="entry name" value="ATP SYNTHASE DELTA/EPSILON CHAIN"/>
    <property type="match status" value="1"/>
</dbReference>
<keyword evidence="7" id="KW-0066">ATP synthesis</keyword>
<dbReference type="InterPro" id="IPR036771">
    <property type="entry name" value="ATPsynth_dsu/esu_N"/>
</dbReference>
<keyword evidence="4" id="KW-0406">Ion transport</keyword>
<dbReference type="PANTHER" id="PTHR13822:SF10">
    <property type="entry name" value="ATP SYNTHASE EPSILON CHAIN, CHLOROPLASTIC"/>
    <property type="match status" value="1"/>
</dbReference>
<reference evidence="9 10" key="1">
    <citation type="journal article" date="2023" name="Microbiol. Spectr.">
        <title>Symbiosis of Carpenter Bees with Uncharacterized Lactic Acid Bacteria Showing NAD Auxotrophy.</title>
        <authorList>
            <person name="Kawasaki S."/>
            <person name="Ozawa K."/>
            <person name="Mori T."/>
            <person name="Yamamoto A."/>
            <person name="Ito M."/>
            <person name="Ohkuma M."/>
            <person name="Sakamoto M."/>
            <person name="Matsutani M."/>
        </authorList>
    </citation>
    <scope>NUCLEOTIDE SEQUENCE [LARGE SCALE GENOMIC DNA]</scope>
    <source>
        <strain evidence="9 10">Kim37-2</strain>
    </source>
</reference>
<dbReference type="InterPro" id="IPR020546">
    <property type="entry name" value="ATP_synth_F1_dsu/esu_N"/>
</dbReference>
<evidence type="ECO:0000256" key="4">
    <source>
        <dbReference type="ARBA" id="ARBA00023065"/>
    </source>
</evidence>
<dbReference type="EMBL" id="AP026798">
    <property type="protein sequence ID" value="BDR53671.1"/>
    <property type="molecule type" value="Genomic_DNA"/>
</dbReference>
<keyword evidence="5" id="KW-0472">Membrane</keyword>
<dbReference type="NCBIfam" id="NF009977">
    <property type="entry name" value="PRK13442.1"/>
    <property type="match status" value="1"/>
</dbReference>
<comment type="subcellular location">
    <subcellularLocation>
        <location evidence="1">Cell membrane</location>
        <topology evidence="1">Peripheral membrane protein</topology>
    </subcellularLocation>
</comment>
<evidence type="ECO:0000256" key="5">
    <source>
        <dbReference type="ARBA" id="ARBA00023136"/>
    </source>
</evidence>
<evidence type="ECO:0000313" key="10">
    <source>
        <dbReference type="Proteomes" id="UP001321766"/>
    </source>
</evidence>
<accession>A0ABN6SEQ5</accession>
<proteinExistence type="inferred from homology"/>
<dbReference type="Gene3D" id="2.60.15.10">
    <property type="entry name" value="F0F1 ATP synthase delta/epsilon subunit, N-terminal"/>
    <property type="match status" value="1"/>
</dbReference>
<evidence type="ECO:0000313" key="9">
    <source>
        <dbReference type="EMBL" id="BDR53671.1"/>
    </source>
</evidence>
<keyword evidence="3" id="KW-0813">Transport</keyword>
<feature type="domain" description="ATP synthase F1 complex delta/epsilon subunit N-terminal" evidence="8">
    <location>
        <begin position="8"/>
        <end position="86"/>
    </location>
</feature>
<dbReference type="CDD" id="cd12152">
    <property type="entry name" value="F1-ATPase_delta"/>
    <property type="match status" value="1"/>
</dbReference>
<evidence type="ECO:0000256" key="6">
    <source>
        <dbReference type="ARBA" id="ARBA00023196"/>
    </source>
</evidence>
<organism evidence="9 10">
    <name type="scientific">Bombiscardovia nodaiensis</name>
    <dbReference type="NCBI Taxonomy" id="2932181"/>
    <lineage>
        <taxon>Bacteria</taxon>
        <taxon>Bacillati</taxon>
        <taxon>Actinomycetota</taxon>
        <taxon>Actinomycetes</taxon>
        <taxon>Bifidobacteriales</taxon>
        <taxon>Bifidobacteriaceae</taxon>
        <taxon>Bombiscardovia</taxon>
    </lineage>
</organism>